<evidence type="ECO:0008006" key="8">
    <source>
        <dbReference type="Google" id="ProtNLM"/>
    </source>
</evidence>
<evidence type="ECO:0000256" key="5">
    <source>
        <dbReference type="ARBA" id="ARBA00023014"/>
    </source>
</evidence>
<evidence type="ECO:0000256" key="3">
    <source>
        <dbReference type="ARBA" id="ARBA00023002"/>
    </source>
</evidence>
<dbReference type="GO" id="GO:0016491">
    <property type="term" value="F:oxidoreductase activity"/>
    <property type="evidence" value="ECO:0007669"/>
    <property type="project" value="UniProtKB-KW"/>
</dbReference>
<dbReference type="GO" id="GO:0051539">
    <property type="term" value="F:4 iron, 4 sulfur cluster binding"/>
    <property type="evidence" value="ECO:0007669"/>
    <property type="project" value="UniProtKB-KW"/>
</dbReference>
<reference evidence="6 7" key="1">
    <citation type="submission" date="2016-12" db="EMBL/GenBank/DDBJ databases">
        <title>The draft genome sequence of Actinophytocola xinjiangensis.</title>
        <authorList>
            <person name="Wang W."/>
            <person name="Yuan L."/>
        </authorList>
    </citation>
    <scope>NUCLEOTIDE SEQUENCE [LARGE SCALE GENOMIC DNA]</scope>
    <source>
        <strain evidence="6 7">CGMCC 4.4663</strain>
    </source>
</reference>
<evidence type="ECO:0000313" key="7">
    <source>
        <dbReference type="Proteomes" id="UP000185696"/>
    </source>
</evidence>
<organism evidence="6 7">
    <name type="scientific">Actinophytocola xinjiangensis</name>
    <dbReference type="NCBI Taxonomy" id="485602"/>
    <lineage>
        <taxon>Bacteria</taxon>
        <taxon>Bacillati</taxon>
        <taxon>Actinomycetota</taxon>
        <taxon>Actinomycetes</taxon>
        <taxon>Pseudonocardiales</taxon>
        <taxon>Pseudonocardiaceae</taxon>
    </lineage>
</organism>
<dbReference type="Pfam" id="PF12831">
    <property type="entry name" value="FAD_oxidored"/>
    <property type="match status" value="1"/>
</dbReference>
<dbReference type="GO" id="GO:0046872">
    <property type="term" value="F:metal ion binding"/>
    <property type="evidence" value="ECO:0007669"/>
    <property type="project" value="UniProtKB-KW"/>
</dbReference>
<keyword evidence="5" id="KW-0411">Iron-sulfur</keyword>
<dbReference type="Gene3D" id="3.50.50.60">
    <property type="entry name" value="FAD/NAD(P)-binding domain"/>
    <property type="match status" value="1"/>
</dbReference>
<keyword evidence="7" id="KW-1185">Reference proteome</keyword>
<dbReference type="InterPro" id="IPR036188">
    <property type="entry name" value="FAD/NAD-bd_sf"/>
</dbReference>
<dbReference type="Proteomes" id="UP000185696">
    <property type="component" value="Unassembled WGS sequence"/>
</dbReference>
<sequence>MGNAVTRHYDVVVVGGGPAGWPAAVQSARLGARTLLVEKNGALGGTTTVAGVALPGLYHAWGKQVIGGIGWDAVRDSAERAGIPLPDFTAWDQPHYRLQVPVNPAVLAAVIDEFVASAGVDLLLHTMFATVVRQRDRWRVTLCAKEGLVEVTAACLVDCTGDADVVARAGFTRLVNEKRQPGTLMVRFGGYDNDALDHPALRSAYEAAVADGSLLPEDLAGGSDPVAAFLRTGGENRIHINGATSGTSGERTAAEVAGRRAMMRIFRFFRQQPGLHDLTIQRWAVECGIRESYTIDGLARITAADYTSGRVWPDALSYSFYPIDVHDPDGDGIDIRPLRHGVVPTIPRAAMIPRGATNLIVAGRSVSGDQEANSAYRVQASCMAMGQAAGVNAALAAQHDRDLLEVGVAEIRSTLREQGAIVPGD</sequence>
<keyword evidence="2" id="KW-0479">Metal-binding</keyword>
<accession>A0A7Z0WKE6</accession>
<dbReference type="PANTHER" id="PTHR43498">
    <property type="entry name" value="FERREDOXIN:COB-COM HETERODISULFIDE REDUCTASE SUBUNIT A"/>
    <property type="match status" value="1"/>
</dbReference>
<dbReference type="PANTHER" id="PTHR43498:SF1">
    <property type="entry name" value="COB--COM HETERODISULFIDE REDUCTASE IRON-SULFUR SUBUNIT A"/>
    <property type="match status" value="1"/>
</dbReference>
<proteinExistence type="predicted"/>
<dbReference type="SUPFAM" id="SSF51905">
    <property type="entry name" value="FAD/NAD(P)-binding domain"/>
    <property type="match status" value="1"/>
</dbReference>
<dbReference type="InterPro" id="IPR039650">
    <property type="entry name" value="HdrA-like"/>
</dbReference>
<dbReference type="AlphaFoldDB" id="A0A7Z0WKE6"/>
<keyword evidence="4" id="KW-0408">Iron</keyword>
<comment type="caution">
    <text evidence="6">The sequence shown here is derived from an EMBL/GenBank/DDBJ whole genome shotgun (WGS) entry which is preliminary data.</text>
</comment>
<evidence type="ECO:0000256" key="1">
    <source>
        <dbReference type="ARBA" id="ARBA00022485"/>
    </source>
</evidence>
<name>A0A7Z0WKE6_9PSEU</name>
<evidence type="ECO:0000313" key="6">
    <source>
        <dbReference type="EMBL" id="OLF07046.1"/>
    </source>
</evidence>
<protein>
    <recommendedName>
        <fullName evidence="8">FAD dependent oxidoreductase</fullName>
    </recommendedName>
</protein>
<keyword evidence="1" id="KW-0004">4Fe-4S</keyword>
<dbReference type="EMBL" id="MSIF01000018">
    <property type="protein sequence ID" value="OLF07046.1"/>
    <property type="molecule type" value="Genomic_DNA"/>
</dbReference>
<evidence type="ECO:0000256" key="4">
    <source>
        <dbReference type="ARBA" id="ARBA00023004"/>
    </source>
</evidence>
<gene>
    <name evidence="6" type="ORF">BLA60_29660</name>
</gene>
<keyword evidence="3" id="KW-0560">Oxidoreductase</keyword>
<evidence type="ECO:0000256" key="2">
    <source>
        <dbReference type="ARBA" id="ARBA00022723"/>
    </source>
</evidence>